<evidence type="ECO:0000256" key="3">
    <source>
        <dbReference type="ARBA" id="ARBA00022825"/>
    </source>
</evidence>
<keyword evidence="1" id="KW-0645">Protease</keyword>
<dbReference type="EMBL" id="OA587931">
    <property type="protein sequence ID" value="CAD7206852.1"/>
    <property type="molecule type" value="Genomic_DNA"/>
</dbReference>
<evidence type="ECO:0000256" key="4">
    <source>
        <dbReference type="ARBA" id="ARBA00023157"/>
    </source>
</evidence>
<name>A0A7R8ZHU5_TIMDO</name>
<dbReference type="PANTHER" id="PTHR24276:SF98">
    <property type="entry name" value="FI18310P1-RELATED"/>
    <property type="match status" value="1"/>
</dbReference>
<keyword evidence="2" id="KW-0378">Hydrolase</keyword>
<dbReference type="Pfam" id="PF00089">
    <property type="entry name" value="Trypsin"/>
    <property type="match status" value="1"/>
</dbReference>
<evidence type="ECO:0000259" key="5">
    <source>
        <dbReference type="Pfam" id="PF00089"/>
    </source>
</evidence>
<sequence length="72" mass="7769">MEGDVGGALVVGGVQVGVLSWGERCALEGYPGVSTKISHYRGWIQMNTGKSPLEFREGSLLEFREEASSRVP</sequence>
<feature type="domain" description="Peptidase S1" evidence="5">
    <location>
        <begin position="2"/>
        <end position="44"/>
    </location>
</feature>
<dbReference type="PANTHER" id="PTHR24276">
    <property type="entry name" value="POLYSERASE-RELATED"/>
    <property type="match status" value="1"/>
</dbReference>
<keyword evidence="3" id="KW-0720">Serine protease</keyword>
<reference evidence="6" key="1">
    <citation type="submission" date="2020-11" db="EMBL/GenBank/DDBJ databases">
        <authorList>
            <person name="Tran Van P."/>
        </authorList>
    </citation>
    <scope>NUCLEOTIDE SEQUENCE</scope>
</reference>
<dbReference type="GO" id="GO:0006508">
    <property type="term" value="P:proteolysis"/>
    <property type="evidence" value="ECO:0007669"/>
    <property type="project" value="UniProtKB-KW"/>
</dbReference>
<dbReference type="Gene3D" id="2.40.10.10">
    <property type="entry name" value="Trypsin-like serine proteases"/>
    <property type="match status" value="1"/>
</dbReference>
<proteinExistence type="predicted"/>
<dbReference type="SUPFAM" id="SSF50494">
    <property type="entry name" value="Trypsin-like serine proteases"/>
    <property type="match status" value="1"/>
</dbReference>
<organism evidence="6">
    <name type="scientific">Timema douglasi</name>
    <name type="common">Walking stick</name>
    <dbReference type="NCBI Taxonomy" id="61478"/>
    <lineage>
        <taxon>Eukaryota</taxon>
        <taxon>Metazoa</taxon>
        <taxon>Ecdysozoa</taxon>
        <taxon>Arthropoda</taxon>
        <taxon>Hexapoda</taxon>
        <taxon>Insecta</taxon>
        <taxon>Pterygota</taxon>
        <taxon>Neoptera</taxon>
        <taxon>Polyneoptera</taxon>
        <taxon>Phasmatodea</taxon>
        <taxon>Timematodea</taxon>
        <taxon>Timematoidea</taxon>
        <taxon>Timematidae</taxon>
        <taxon>Timema</taxon>
    </lineage>
</organism>
<evidence type="ECO:0000256" key="2">
    <source>
        <dbReference type="ARBA" id="ARBA00022801"/>
    </source>
</evidence>
<dbReference type="InterPro" id="IPR050430">
    <property type="entry name" value="Peptidase_S1"/>
</dbReference>
<dbReference type="InterPro" id="IPR043504">
    <property type="entry name" value="Peptidase_S1_PA_chymotrypsin"/>
</dbReference>
<evidence type="ECO:0000256" key="1">
    <source>
        <dbReference type="ARBA" id="ARBA00022670"/>
    </source>
</evidence>
<protein>
    <recommendedName>
        <fullName evidence="5">Peptidase S1 domain-containing protein</fullName>
    </recommendedName>
</protein>
<dbReference type="InterPro" id="IPR009003">
    <property type="entry name" value="Peptidase_S1_PA"/>
</dbReference>
<evidence type="ECO:0000313" key="6">
    <source>
        <dbReference type="EMBL" id="CAD7206852.1"/>
    </source>
</evidence>
<keyword evidence="4" id="KW-1015">Disulfide bond</keyword>
<accession>A0A7R8ZHU5</accession>
<gene>
    <name evidence="6" type="ORF">TDIB3V08_LOCUS13001</name>
</gene>
<dbReference type="GO" id="GO:0004252">
    <property type="term" value="F:serine-type endopeptidase activity"/>
    <property type="evidence" value="ECO:0007669"/>
    <property type="project" value="InterPro"/>
</dbReference>
<dbReference type="AlphaFoldDB" id="A0A7R8ZHU5"/>
<dbReference type="InterPro" id="IPR001254">
    <property type="entry name" value="Trypsin_dom"/>
</dbReference>